<dbReference type="Proteomes" id="UP000886844">
    <property type="component" value="Unassembled WGS sequence"/>
</dbReference>
<keyword evidence="1" id="KW-1133">Transmembrane helix</keyword>
<evidence type="ECO:0000313" key="2">
    <source>
        <dbReference type="EMBL" id="HIY69093.1"/>
    </source>
</evidence>
<keyword evidence="1" id="KW-0812">Transmembrane</keyword>
<keyword evidence="1" id="KW-0472">Membrane</keyword>
<reference evidence="2" key="2">
    <citation type="submission" date="2021-04" db="EMBL/GenBank/DDBJ databases">
        <authorList>
            <person name="Gilroy R."/>
        </authorList>
    </citation>
    <scope>NUCLEOTIDE SEQUENCE</scope>
    <source>
        <strain evidence="2">5134</strain>
    </source>
</reference>
<dbReference type="EMBL" id="DXDA01000056">
    <property type="protein sequence ID" value="HIY69093.1"/>
    <property type="molecule type" value="Genomic_DNA"/>
</dbReference>
<sequence>MKKWQKTVGIIAFALIVIYELLIWVNAYVDMKYIVEPNGNNFLAERMYMRIGSLSFGMWLNFALMIFLFICLWHKEGKR</sequence>
<feature type="transmembrane region" description="Helical" evidence="1">
    <location>
        <begin position="7"/>
        <end position="27"/>
    </location>
</feature>
<comment type="caution">
    <text evidence="2">The sequence shown here is derived from an EMBL/GenBank/DDBJ whole genome shotgun (WGS) entry which is preliminary data.</text>
</comment>
<name>A0A9D2CCM1_9BACT</name>
<dbReference type="AlphaFoldDB" id="A0A9D2CCM1"/>
<proteinExistence type="predicted"/>
<evidence type="ECO:0000313" key="3">
    <source>
        <dbReference type="Proteomes" id="UP000886844"/>
    </source>
</evidence>
<gene>
    <name evidence="2" type="ORF">H9828_06725</name>
</gene>
<feature type="transmembrane region" description="Helical" evidence="1">
    <location>
        <begin position="47"/>
        <end position="73"/>
    </location>
</feature>
<evidence type="ECO:0000256" key="1">
    <source>
        <dbReference type="SAM" id="Phobius"/>
    </source>
</evidence>
<protein>
    <submittedName>
        <fullName evidence="2">Uncharacterized protein</fullName>
    </submittedName>
</protein>
<organism evidence="2 3">
    <name type="scientific">Candidatus Alistipes intestinigallinarum</name>
    <dbReference type="NCBI Taxonomy" id="2838440"/>
    <lineage>
        <taxon>Bacteria</taxon>
        <taxon>Pseudomonadati</taxon>
        <taxon>Bacteroidota</taxon>
        <taxon>Bacteroidia</taxon>
        <taxon>Bacteroidales</taxon>
        <taxon>Rikenellaceae</taxon>
        <taxon>Alistipes</taxon>
    </lineage>
</organism>
<accession>A0A9D2CCM1</accession>
<reference evidence="2" key="1">
    <citation type="journal article" date="2021" name="PeerJ">
        <title>Extensive microbial diversity within the chicken gut microbiome revealed by metagenomics and culture.</title>
        <authorList>
            <person name="Gilroy R."/>
            <person name="Ravi A."/>
            <person name="Getino M."/>
            <person name="Pursley I."/>
            <person name="Horton D.L."/>
            <person name="Alikhan N.F."/>
            <person name="Baker D."/>
            <person name="Gharbi K."/>
            <person name="Hall N."/>
            <person name="Watson M."/>
            <person name="Adriaenssens E.M."/>
            <person name="Foster-Nyarko E."/>
            <person name="Jarju S."/>
            <person name="Secka A."/>
            <person name="Antonio M."/>
            <person name="Oren A."/>
            <person name="Chaudhuri R.R."/>
            <person name="La Ragione R."/>
            <person name="Hildebrand F."/>
            <person name="Pallen M.J."/>
        </authorList>
    </citation>
    <scope>NUCLEOTIDE SEQUENCE</scope>
    <source>
        <strain evidence="2">5134</strain>
    </source>
</reference>